<proteinExistence type="predicted"/>
<feature type="chain" id="PRO_5015464368" description="Lipoprotein" evidence="1">
    <location>
        <begin position="31"/>
        <end position="175"/>
    </location>
</feature>
<gene>
    <name evidence="2" type="ORF">C8046_02025</name>
</gene>
<evidence type="ECO:0000256" key="1">
    <source>
        <dbReference type="SAM" id="SignalP"/>
    </source>
</evidence>
<dbReference type="EMBL" id="PYHR01000002">
    <property type="protein sequence ID" value="PWD49668.1"/>
    <property type="molecule type" value="Genomic_DNA"/>
</dbReference>
<feature type="signal peptide" evidence="1">
    <location>
        <begin position="1"/>
        <end position="30"/>
    </location>
</feature>
<keyword evidence="3" id="KW-1185">Reference proteome</keyword>
<evidence type="ECO:0000313" key="2">
    <source>
        <dbReference type="EMBL" id="PWD49668.1"/>
    </source>
</evidence>
<name>A0A2U1ZRR3_9MICO</name>
<dbReference type="Proteomes" id="UP000245166">
    <property type="component" value="Unassembled WGS sequence"/>
</dbReference>
<accession>A0A2U1ZRR3</accession>
<dbReference type="AlphaFoldDB" id="A0A2U1ZRR3"/>
<reference evidence="2 3" key="1">
    <citation type="submission" date="2018-03" db="EMBL/GenBank/DDBJ databases">
        <title>Genome assembly of novel Miniimonas species PCH200.</title>
        <authorList>
            <person name="Thakur V."/>
            <person name="Kumar V."/>
            <person name="Singh D."/>
        </authorList>
    </citation>
    <scope>NUCLEOTIDE SEQUENCE [LARGE SCALE GENOMIC DNA]</scope>
    <source>
        <strain evidence="2 3">PCH200</strain>
    </source>
</reference>
<comment type="caution">
    <text evidence="2">The sequence shown here is derived from an EMBL/GenBank/DDBJ whole genome shotgun (WGS) entry which is preliminary data.</text>
</comment>
<dbReference type="RefSeq" id="WP_109228051.1">
    <property type="nucleotide sequence ID" value="NZ_PYHR01000002.1"/>
</dbReference>
<protein>
    <recommendedName>
        <fullName evidence="4">Lipoprotein</fullName>
    </recommendedName>
</protein>
<dbReference type="OrthoDB" id="5120158at2"/>
<evidence type="ECO:0000313" key="3">
    <source>
        <dbReference type="Proteomes" id="UP000245166"/>
    </source>
</evidence>
<organism evidence="2 3">
    <name type="scientific">Serinibacter arcticus</name>
    <dbReference type="NCBI Taxonomy" id="1655435"/>
    <lineage>
        <taxon>Bacteria</taxon>
        <taxon>Bacillati</taxon>
        <taxon>Actinomycetota</taxon>
        <taxon>Actinomycetes</taxon>
        <taxon>Micrococcales</taxon>
        <taxon>Beutenbergiaceae</taxon>
        <taxon>Serinibacter</taxon>
    </lineage>
</organism>
<evidence type="ECO:0008006" key="4">
    <source>
        <dbReference type="Google" id="ProtNLM"/>
    </source>
</evidence>
<keyword evidence="1" id="KW-0732">Signal</keyword>
<sequence length="175" mass="18838">MPTNTSPRVRPTALGALVVAASALTGCGWAGDIADGLDPSNSKEHHVESGAEGKETGLLAGWIPDDASDVSVMQRTTGSERLLTFRHSGRVPAECLPIESAGSPTTAELEEAYATDLRTQEWPVQDWTTVPTLEADWWPAGQETRTTHLCGRWWVSQEAETFYGFAASQRVEPGA</sequence>